<protein>
    <submittedName>
        <fullName evidence="1">DUF1737 domain-containing protein</fullName>
    </submittedName>
</protein>
<accession>A0A428K0Q7</accession>
<keyword evidence="2" id="KW-1185">Reference proteome</keyword>
<evidence type="ECO:0000313" key="2">
    <source>
        <dbReference type="Proteomes" id="UP000270620"/>
    </source>
</evidence>
<evidence type="ECO:0000313" key="1">
    <source>
        <dbReference type="EMBL" id="RSK39975.1"/>
    </source>
</evidence>
<dbReference type="Proteomes" id="UP000270620">
    <property type="component" value="Unassembled WGS sequence"/>
</dbReference>
<proteinExistence type="predicted"/>
<dbReference type="AlphaFoldDB" id="A0A428K0Q7"/>
<organism evidence="1 2">
    <name type="scientific">Mangrovimonas spongiae</name>
    <dbReference type="NCBI Taxonomy" id="2494697"/>
    <lineage>
        <taxon>Bacteria</taxon>
        <taxon>Pseudomonadati</taxon>
        <taxon>Bacteroidota</taxon>
        <taxon>Flavobacteriia</taxon>
        <taxon>Flavobacteriales</taxon>
        <taxon>Flavobacteriaceae</taxon>
        <taxon>Mangrovimonas</taxon>
    </lineage>
</organism>
<sequence length="54" mass="6085">MEYLVLREVYLDNLVEAVNKHIQDGWKPLGGISSCRDKQFGGSAEISYTQALIK</sequence>
<dbReference type="EMBL" id="RWBG01000003">
    <property type="protein sequence ID" value="RSK39975.1"/>
    <property type="molecule type" value="Genomic_DNA"/>
</dbReference>
<comment type="caution">
    <text evidence="1">The sequence shown here is derived from an EMBL/GenBank/DDBJ whole genome shotgun (WGS) entry which is preliminary data.</text>
</comment>
<dbReference type="OrthoDB" id="1164788at2"/>
<gene>
    <name evidence="1" type="ORF">EJA19_08830</name>
</gene>
<reference evidence="1 2" key="1">
    <citation type="submission" date="2018-12" db="EMBL/GenBank/DDBJ databases">
        <title>Mangrovimonas spongiae sp. nov., a novel member of the genus Mangrovimonas isolated from marine sponge.</title>
        <authorList>
            <person name="Zhuang L."/>
            <person name="Luo L."/>
        </authorList>
    </citation>
    <scope>NUCLEOTIDE SEQUENCE [LARGE SCALE GENOMIC DNA]</scope>
    <source>
        <strain evidence="1 2">HN-E26</strain>
    </source>
</reference>
<dbReference type="RefSeq" id="WP_125467999.1">
    <property type="nucleotide sequence ID" value="NZ_RWBG01000003.1"/>
</dbReference>
<name>A0A428K0Q7_9FLAO</name>